<dbReference type="HAMAP" id="MF_00362">
    <property type="entry name" value="Ribosomal_uL10"/>
    <property type="match status" value="1"/>
</dbReference>
<protein>
    <recommendedName>
        <fullName evidence="5 6">Large ribosomal subunit protein uL10</fullName>
    </recommendedName>
</protein>
<comment type="function">
    <text evidence="1 6">Forms part of the ribosomal stalk, playing a central role in the interaction of the ribosome with GTP-bound translation factors.</text>
</comment>
<keyword evidence="6" id="KW-0694">RNA-binding</keyword>
<keyword evidence="8" id="KW-1185">Reference proteome</keyword>
<dbReference type="RefSeq" id="WP_382423824.1">
    <property type="nucleotide sequence ID" value="NZ_JBHSCW010000020.1"/>
</dbReference>
<keyword evidence="4 6" id="KW-0687">Ribonucleoprotein</keyword>
<dbReference type="PANTHER" id="PTHR11560">
    <property type="entry name" value="39S RIBOSOMAL PROTEIN L10, MITOCHONDRIAL"/>
    <property type="match status" value="1"/>
</dbReference>
<dbReference type="CDD" id="cd05797">
    <property type="entry name" value="Ribosomal_L10"/>
    <property type="match status" value="1"/>
</dbReference>
<dbReference type="InterPro" id="IPR001790">
    <property type="entry name" value="Ribosomal_uL10"/>
</dbReference>
<dbReference type="InterPro" id="IPR043141">
    <property type="entry name" value="Ribosomal_uL10-like_sf"/>
</dbReference>
<dbReference type="Pfam" id="PF00466">
    <property type="entry name" value="Ribosomal_L10"/>
    <property type="match status" value="1"/>
</dbReference>
<evidence type="ECO:0000256" key="2">
    <source>
        <dbReference type="ARBA" id="ARBA00008889"/>
    </source>
</evidence>
<evidence type="ECO:0000256" key="6">
    <source>
        <dbReference type="HAMAP-Rule" id="MF_00362"/>
    </source>
</evidence>
<evidence type="ECO:0000256" key="3">
    <source>
        <dbReference type="ARBA" id="ARBA00022980"/>
    </source>
</evidence>
<sequence>MDRREKEALVASLRERFDEATSVVVTQQKGLSVAQSMELRRKARDAGATYKVAKNRLAKLALDGTKFQALSPLMTGPTALAASDDAVAAAKVCVEFAKKNEKLTIIGGSLNGELLDEDGVKALAALPSLDELRGNIVGLLQTPATNVAGVLQAPAGQLARVFGAYGATDEAA</sequence>
<evidence type="ECO:0000256" key="5">
    <source>
        <dbReference type="ARBA" id="ARBA00035202"/>
    </source>
</evidence>
<dbReference type="Gene3D" id="6.10.250.290">
    <property type="match status" value="1"/>
</dbReference>
<gene>
    <name evidence="6 7" type="primary">rplJ</name>
    <name evidence="7" type="ORF">ACFOW6_18065</name>
</gene>
<dbReference type="EMBL" id="JBHSCW010000020">
    <property type="protein sequence ID" value="MFC4353452.1"/>
    <property type="molecule type" value="Genomic_DNA"/>
</dbReference>
<evidence type="ECO:0000256" key="1">
    <source>
        <dbReference type="ARBA" id="ARBA00002633"/>
    </source>
</evidence>
<keyword evidence="6" id="KW-0699">rRNA-binding</keyword>
<organism evidence="7 8">
    <name type="scientific">Fodinicurvata halophila</name>
    <dbReference type="NCBI Taxonomy" id="1419723"/>
    <lineage>
        <taxon>Bacteria</taxon>
        <taxon>Pseudomonadati</taxon>
        <taxon>Pseudomonadota</taxon>
        <taxon>Alphaproteobacteria</taxon>
        <taxon>Rhodospirillales</taxon>
        <taxon>Rhodovibrionaceae</taxon>
        <taxon>Fodinicurvata</taxon>
    </lineage>
</organism>
<dbReference type="InterPro" id="IPR022973">
    <property type="entry name" value="Ribosomal_uL10_bac"/>
</dbReference>
<comment type="caution">
    <text evidence="7">The sequence shown here is derived from an EMBL/GenBank/DDBJ whole genome shotgun (WGS) entry which is preliminary data.</text>
</comment>
<accession>A0ABV8UQ76</accession>
<evidence type="ECO:0000313" key="7">
    <source>
        <dbReference type="EMBL" id="MFC4353452.1"/>
    </source>
</evidence>
<keyword evidence="3 6" id="KW-0689">Ribosomal protein</keyword>
<comment type="subunit">
    <text evidence="6">Part of the ribosomal stalk of the 50S ribosomal subunit. The N-terminus interacts with L11 and the large rRNA to form the base of the stalk. The C-terminus forms an elongated spine to which L12 dimers bind in a sequential fashion forming a multimeric L10(L12)X complex.</text>
</comment>
<name>A0ABV8UQ76_9PROT</name>
<dbReference type="SUPFAM" id="SSF160369">
    <property type="entry name" value="Ribosomal protein L10-like"/>
    <property type="match status" value="1"/>
</dbReference>
<dbReference type="Gene3D" id="3.30.70.1730">
    <property type="match status" value="1"/>
</dbReference>
<comment type="similarity">
    <text evidence="2 6">Belongs to the universal ribosomal protein uL10 family.</text>
</comment>
<reference evidence="8" key="1">
    <citation type="journal article" date="2019" name="Int. J. Syst. Evol. Microbiol.">
        <title>The Global Catalogue of Microorganisms (GCM) 10K type strain sequencing project: providing services to taxonomists for standard genome sequencing and annotation.</title>
        <authorList>
            <consortium name="The Broad Institute Genomics Platform"/>
            <consortium name="The Broad Institute Genome Sequencing Center for Infectious Disease"/>
            <person name="Wu L."/>
            <person name="Ma J."/>
        </authorList>
    </citation>
    <scope>NUCLEOTIDE SEQUENCE [LARGE SCALE GENOMIC DNA]</scope>
    <source>
        <strain evidence="8">CECT 8472</strain>
    </source>
</reference>
<evidence type="ECO:0000256" key="4">
    <source>
        <dbReference type="ARBA" id="ARBA00023274"/>
    </source>
</evidence>
<evidence type="ECO:0000313" key="8">
    <source>
        <dbReference type="Proteomes" id="UP001595799"/>
    </source>
</evidence>
<proteinExistence type="inferred from homology"/>
<dbReference type="GO" id="GO:0005840">
    <property type="term" value="C:ribosome"/>
    <property type="evidence" value="ECO:0007669"/>
    <property type="project" value="UniProtKB-KW"/>
</dbReference>
<dbReference type="Proteomes" id="UP001595799">
    <property type="component" value="Unassembled WGS sequence"/>
</dbReference>
<dbReference type="NCBIfam" id="NF000955">
    <property type="entry name" value="PRK00099.1-1"/>
    <property type="match status" value="1"/>
</dbReference>
<dbReference type="InterPro" id="IPR047865">
    <property type="entry name" value="Ribosomal_uL10_bac_type"/>
</dbReference>